<comment type="caution">
    <text evidence="1">The sequence shown here is derived from an EMBL/GenBank/DDBJ whole genome shotgun (WGS) entry which is preliminary data.</text>
</comment>
<reference evidence="1 2" key="1">
    <citation type="submission" date="2019-05" db="EMBL/GenBank/DDBJ databases">
        <title>Emergence of the Ug99 lineage of the wheat stem rust pathogen through somatic hybridization.</title>
        <authorList>
            <person name="Li F."/>
            <person name="Upadhyaya N.M."/>
            <person name="Sperschneider J."/>
            <person name="Matny O."/>
            <person name="Nguyen-Phuc H."/>
            <person name="Mago R."/>
            <person name="Raley C."/>
            <person name="Miller M.E."/>
            <person name="Silverstein K.A.T."/>
            <person name="Henningsen E."/>
            <person name="Hirsch C.D."/>
            <person name="Visser B."/>
            <person name="Pretorius Z.A."/>
            <person name="Steffenson B.J."/>
            <person name="Schwessinger B."/>
            <person name="Dodds P.N."/>
            <person name="Figueroa M."/>
        </authorList>
    </citation>
    <scope>NUCLEOTIDE SEQUENCE [LARGE SCALE GENOMIC DNA]</scope>
    <source>
        <strain evidence="1 2">Ug99</strain>
    </source>
</reference>
<gene>
    <name evidence="1" type="ORF">PGTUg99_008890</name>
</gene>
<dbReference type="PANTHER" id="PTHR33069:SF3">
    <property type="entry name" value="DYNEIN HEAVY CHAIN TAIL DOMAIN-CONTAINING PROTEIN"/>
    <property type="match status" value="1"/>
</dbReference>
<organism evidence="1 2">
    <name type="scientific">Puccinia graminis f. sp. tritici</name>
    <dbReference type="NCBI Taxonomy" id="56615"/>
    <lineage>
        <taxon>Eukaryota</taxon>
        <taxon>Fungi</taxon>
        <taxon>Dikarya</taxon>
        <taxon>Basidiomycota</taxon>
        <taxon>Pucciniomycotina</taxon>
        <taxon>Pucciniomycetes</taxon>
        <taxon>Pucciniales</taxon>
        <taxon>Pucciniaceae</taxon>
        <taxon>Puccinia</taxon>
    </lineage>
</organism>
<evidence type="ECO:0000313" key="2">
    <source>
        <dbReference type="Proteomes" id="UP000325313"/>
    </source>
</evidence>
<dbReference type="AlphaFoldDB" id="A0A5B0SDX3"/>
<evidence type="ECO:0000313" key="1">
    <source>
        <dbReference type="EMBL" id="KAA1134624.1"/>
    </source>
</evidence>
<dbReference type="PANTHER" id="PTHR33069">
    <property type="entry name" value="CHROMOSOME 7, WHOLE GENOME SHOTGUN SEQUENCE-RELATED"/>
    <property type="match status" value="1"/>
</dbReference>
<proteinExistence type="predicted"/>
<dbReference type="EMBL" id="VDEP01000048">
    <property type="protein sequence ID" value="KAA1134624.1"/>
    <property type="molecule type" value="Genomic_DNA"/>
</dbReference>
<sequence>MDNPLDEVGPQIKHLGDLVIQGFGKLKDKYQTHRSTNQVAGTTHAVINDQANSREIHYDRLHSSLLPQLKEKLVTISRLLEPQDIWEEPEARLRSLLEIIPELDSNLSQIHFSTLIVCPGTLFSASQTNDQDLKEFKTFRLIKLKGTIDHMLWNLCSVCNSASIHIEIIELSTGGLFMHVNESSFYGSYRQALRWIRFTISQLKGSELDVVEECRKIPILSIDKLLQDTLSILTPSAPKTRYFQRKLTQQAIIELAKLSIPIIKLFKLFFKKLSREGMNNKKSLKLPLFTQMNSNQIEALSQSAGKISGDLSELVRLLTQADLTLAREPNTIDNRPIIKIAERLPTHFDGPLLSIVLYIVPLIDPLSDQDYYHTWFVTWNILINSAIHNFLQLARTFD</sequence>
<dbReference type="Proteomes" id="UP000325313">
    <property type="component" value="Unassembled WGS sequence"/>
</dbReference>
<name>A0A5B0SDX3_PUCGR</name>
<accession>A0A5B0SDX3</accession>
<protein>
    <submittedName>
        <fullName evidence="1">Uncharacterized protein</fullName>
    </submittedName>
</protein>